<dbReference type="PANTHER" id="PTHR46791">
    <property type="entry name" value="EXPRESSED PROTEIN"/>
    <property type="match status" value="1"/>
</dbReference>
<gene>
    <name evidence="3" type="ORF">FA13DRAFT_1666561</name>
    <name evidence="2" type="ORF">FA13DRAFT_1673719</name>
</gene>
<keyword evidence="4" id="KW-1185">Reference proteome</keyword>
<dbReference type="EMBL" id="QPFP01000198">
    <property type="protein sequence ID" value="TEB19302.1"/>
    <property type="molecule type" value="Genomic_DNA"/>
</dbReference>
<dbReference type="Proteomes" id="UP000298030">
    <property type="component" value="Unassembled WGS sequence"/>
</dbReference>
<evidence type="ECO:0000259" key="1">
    <source>
        <dbReference type="Pfam" id="PF24764"/>
    </source>
</evidence>
<evidence type="ECO:0000313" key="3">
    <source>
        <dbReference type="EMBL" id="TEB28120.1"/>
    </source>
</evidence>
<organism evidence="2 4">
    <name type="scientific">Coprinellus micaceus</name>
    <name type="common">Glistening ink-cap mushroom</name>
    <name type="synonym">Coprinus micaceus</name>
    <dbReference type="NCBI Taxonomy" id="71717"/>
    <lineage>
        <taxon>Eukaryota</taxon>
        <taxon>Fungi</taxon>
        <taxon>Dikarya</taxon>
        <taxon>Basidiomycota</taxon>
        <taxon>Agaricomycotina</taxon>
        <taxon>Agaricomycetes</taxon>
        <taxon>Agaricomycetidae</taxon>
        <taxon>Agaricales</taxon>
        <taxon>Agaricineae</taxon>
        <taxon>Psathyrellaceae</taxon>
        <taxon>Coprinellus</taxon>
    </lineage>
</organism>
<dbReference type="PANTHER" id="PTHR46791:SF5">
    <property type="entry name" value="CLR5 DOMAIN-CONTAINING PROTEIN-RELATED"/>
    <property type="match status" value="1"/>
</dbReference>
<dbReference type="AlphaFoldDB" id="A0A4Y7SCD6"/>
<reference evidence="2 4" key="1">
    <citation type="journal article" date="2019" name="Nat. Ecol. Evol.">
        <title>Megaphylogeny resolves global patterns of mushroom evolution.</title>
        <authorList>
            <person name="Varga T."/>
            <person name="Krizsan K."/>
            <person name="Foldi C."/>
            <person name="Dima B."/>
            <person name="Sanchez-Garcia M."/>
            <person name="Sanchez-Ramirez S."/>
            <person name="Szollosi G.J."/>
            <person name="Szarkandi J.G."/>
            <person name="Papp V."/>
            <person name="Albert L."/>
            <person name="Andreopoulos W."/>
            <person name="Angelini C."/>
            <person name="Antonin V."/>
            <person name="Barry K.W."/>
            <person name="Bougher N.L."/>
            <person name="Buchanan P."/>
            <person name="Buyck B."/>
            <person name="Bense V."/>
            <person name="Catcheside P."/>
            <person name="Chovatia M."/>
            <person name="Cooper J."/>
            <person name="Damon W."/>
            <person name="Desjardin D."/>
            <person name="Finy P."/>
            <person name="Geml J."/>
            <person name="Haridas S."/>
            <person name="Hughes K."/>
            <person name="Justo A."/>
            <person name="Karasinski D."/>
            <person name="Kautmanova I."/>
            <person name="Kiss B."/>
            <person name="Kocsube S."/>
            <person name="Kotiranta H."/>
            <person name="LaButti K.M."/>
            <person name="Lechner B.E."/>
            <person name="Liimatainen K."/>
            <person name="Lipzen A."/>
            <person name="Lukacs Z."/>
            <person name="Mihaltcheva S."/>
            <person name="Morgado L.N."/>
            <person name="Niskanen T."/>
            <person name="Noordeloos M.E."/>
            <person name="Ohm R.A."/>
            <person name="Ortiz-Santana B."/>
            <person name="Ovrebo C."/>
            <person name="Racz N."/>
            <person name="Riley R."/>
            <person name="Savchenko A."/>
            <person name="Shiryaev A."/>
            <person name="Soop K."/>
            <person name="Spirin V."/>
            <person name="Szebenyi C."/>
            <person name="Tomsovsky M."/>
            <person name="Tulloss R.E."/>
            <person name="Uehling J."/>
            <person name="Grigoriev I.V."/>
            <person name="Vagvolgyi C."/>
            <person name="Papp T."/>
            <person name="Martin F.M."/>
            <person name="Miettinen O."/>
            <person name="Hibbett D.S."/>
            <person name="Nagy L.G."/>
        </authorList>
    </citation>
    <scope>NUCLEOTIDE SEQUENCE [LARGE SCALE GENOMIC DNA]</scope>
    <source>
        <strain evidence="2 4">FP101781</strain>
    </source>
</reference>
<evidence type="ECO:0000313" key="4">
    <source>
        <dbReference type="Proteomes" id="UP000298030"/>
    </source>
</evidence>
<name>A0A4Y7SCD6_COPMI</name>
<accession>A0A4Y7SCD6</accession>
<protein>
    <recommendedName>
        <fullName evidence="1">Integrase core domain-containing protein</fullName>
    </recommendedName>
</protein>
<proteinExistence type="predicted"/>
<dbReference type="EMBL" id="QPFP01000035">
    <property type="protein sequence ID" value="TEB28120.1"/>
    <property type="molecule type" value="Genomic_DNA"/>
</dbReference>
<dbReference type="OrthoDB" id="2686689at2759"/>
<feature type="domain" description="Integrase core" evidence="1">
    <location>
        <begin position="43"/>
        <end position="72"/>
    </location>
</feature>
<comment type="caution">
    <text evidence="2">The sequence shown here is derived from an EMBL/GenBank/DDBJ whole genome shotgun (WGS) entry which is preliminary data.</text>
</comment>
<dbReference type="Pfam" id="PF24764">
    <property type="entry name" value="rva_4"/>
    <property type="match status" value="1"/>
</dbReference>
<feature type="non-terminal residue" evidence="2">
    <location>
        <position position="72"/>
    </location>
</feature>
<evidence type="ECO:0000313" key="2">
    <source>
        <dbReference type="EMBL" id="TEB19302.1"/>
    </source>
</evidence>
<sequence>MGYLKQLQFRIQRHRVRASMRRVDAVGQALRRRTTISRRRYGNKRPNAMWHIDGHHKLIRYGIVIHGAVDGF</sequence>
<dbReference type="STRING" id="71717.A0A4Y7SCD6"/>
<dbReference type="InterPro" id="IPR058913">
    <property type="entry name" value="Integrase_dom_put"/>
</dbReference>